<evidence type="ECO:0000256" key="10">
    <source>
        <dbReference type="ARBA" id="ARBA00023014"/>
    </source>
</evidence>
<protein>
    <recommendedName>
        <fullName evidence="13">3-isopropylmalate dehydratase large subunit</fullName>
        <ecNumber evidence="13">4.2.1.33</ecNumber>
    </recommendedName>
    <alternativeName>
        <fullName evidence="13">Alpha-IPM isomerase</fullName>
        <shortName evidence="13">IPMI</shortName>
    </alternativeName>
    <alternativeName>
        <fullName evidence="13">Isopropylmalate isomerase</fullName>
    </alternativeName>
</protein>
<dbReference type="STRING" id="282683.SAMN04488105_108139"/>
<evidence type="ECO:0000256" key="8">
    <source>
        <dbReference type="ARBA" id="ARBA00022723"/>
    </source>
</evidence>
<dbReference type="SUPFAM" id="SSF53732">
    <property type="entry name" value="Aconitase iron-sulfur domain"/>
    <property type="match status" value="1"/>
</dbReference>
<dbReference type="InterPro" id="IPR033941">
    <property type="entry name" value="IPMI_cat"/>
</dbReference>
<dbReference type="InterPro" id="IPR004430">
    <property type="entry name" value="3-IsopropMal_deHydase_lsu"/>
</dbReference>
<keyword evidence="10 13" id="KW-0411">Iron-sulfur</keyword>
<comment type="catalytic activity">
    <reaction evidence="1 13">
        <text>(2R,3S)-3-isopropylmalate = (2S)-2-isopropylmalate</text>
        <dbReference type="Rhea" id="RHEA:32287"/>
        <dbReference type="ChEBI" id="CHEBI:1178"/>
        <dbReference type="ChEBI" id="CHEBI:35121"/>
        <dbReference type="EC" id="4.2.1.33"/>
    </reaction>
</comment>
<keyword evidence="12 13" id="KW-0100">Branched-chain amino acid biosynthesis</keyword>
<dbReference type="Gene3D" id="3.30.499.10">
    <property type="entry name" value="Aconitase, domain 3"/>
    <property type="match status" value="2"/>
</dbReference>
<dbReference type="PANTHER" id="PTHR43822">
    <property type="entry name" value="HOMOACONITASE, MITOCHONDRIAL-RELATED"/>
    <property type="match status" value="1"/>
</dbReference>
<dbReference type="OrthoDB" id="9802769at2"/>
<name>A0A1G7G5F4_9RHOB</name>
<proteinExistence type="inferred from homology"/>
<dbReference type="InterPro" id="IPR015931">
    <property type="entry name" value="Acnase/IPM_dHydase_lsu_aba_1/3"/>
</dbReference>
<dbReference type="EC" id="4.2.1.33" evidence="13"/>
<evidence type="ECO:0000256" key="2">
    <source>
        <dbReference type="ARBA" id="ARBA00002695"/>
    </source>
</evidence>
<dbReference type="HAMAP" id="MF_01026">
    <property type="entry name" value="LeuC_type1"/>
    <property type="match status" value="1"/>
</dbReference>
<dbReference type="NCBIfam" id="NF009116">
    <property type="entry name" value="PRK12466.1"/>
    <property type="match status" value="1"/>
</dbReference>
<dbReference type="InterPro" id="IPR018136">
    <property type="entry name" value="Aconitase_4Fe-4S_BS"/>
</dbReference>
<dbReference type="InterPro" id="IPR001030">
    <property type="entry name" value="Acoase/IPM_deHydtase_lsu_aba"/>
</dbReference>
<keyword evidence="6 13" id="KW-0004">4Fe-4S</keyword>
<feature type="domain" description="Aconitase/3-isopropylmalate dehydratase large subunit alpha/beta/alpha" evidence="15">
    <location>
        <begin position="15"/>
        <end position="464"/>
    </location>
</feature>
<dbReference type="GO" id="GO:0046872">
    <property type="term" value="F:metal ion binding"/>
    <property type="evidence" value="ECO:0007669"/>
    <property type="project" value="UniProtKB-KW"/>
</dbReference>
<dbReference type="RefSeq" id="WP_089959999.1">
    <property type="nucleotide sequence ID" value="NZ_FNAV01000008.1"/>
</dbReference>
<feature type="region of interest" description="Disordered" evidence="14">
    <location>
        <begin position="425"/>
        <end position="448"/>
    </location>
</feature>
<dbReference type="UniPathway" id="UPA00048">
    <property type="reaction ID" value="UER00071"/>
</dbReference>
<accession>A0A1G7G5F4</accession>
<reference evidence="17" key="1">
    <citation type="submission" date="2016-10" db="EMBL/GenBank/DDBJ databases">
        <authorList>
            <person name="Varghese N."/>
            <person name="Submissions S."/>
        </authorList>
    </citation>
    <scope>NUCLEOTIDE SEQUENCE [LARGE SCALE GENOMIC DNA]</scope>
    <source>
        <strain evidence="17">DSM 10146</strain>
    </source>
</reference>
<feature type="binding site" evidence="13">
    <location>
        <position position="414"/>
    </location>
    <ligand>
        <name>[4Fe-4S] cluster</name>
        <dbReference type="ChEBI" id="CHEBI:49883"/>
    </ligand>
</feature>
<dbReference type="PANTHER" id="PTHR43822:SF9">
    <property type="entry name" value="3-ISOPROPYLMALATE DEHYDRATASE"/>
    <property type="match status" value="1"/>
</dbReference>
<evidence type="ECO:0000256" key="9">
    <source>
        <dbReference type="ARBA" id="ARBA00023004"/>
    </source>
</evidence>
<comment type="similarity">
    <text evidence="13">Belongs to the aconitase/IPM isomerase family. LeuC type 1 subfamily.</text>
</comment>
<evidence type="ECO:0000256" key="11">
    <source>
        <dbReference type="ARBA" id="ARBA00023239"/>
    </source>
</evidence>
<dbReference type="FunFam" id="3.30.499.10:FF:000007">
    <property type="entry name" value="3-isopropylmalate dehydratase large subunit"/>
    <property type="match status" value="1"/>
</dbReference>
<evidence type="ECO:0000256" key="6">
    <source>
        <dbReference type="ARBA" id="ARBA00022485"/>
    </source>
</evidence>
<evidence type="ECO:0000256" key="1">
    <source>
        <dbReference type="ARBA" id="ARBA00000491"/>
    </source>
</evidence>
<dbReference type="AlphaFoldDB" id="A0A1G7G5F4"/>
<dbReference type="NCBIfam" id="NF004016">
    <property type="entry name" value="PRK05478.1"/>
    <property type="match status" value="1"/>
</dbReference>
<evidence type="ECO:0000256" key="4">
    <source>
        <dbReference type="ARBA" id="ARBA00011271"/>
    </source>
</evidence>
<feature type="binding site" evidence="13">
    <location>
        <position position="354"/>
    </location>
    <ligand>
        <name>[4Fe-4S] cluster</name>
        <dbReference type="ChEBI" id="CHEBI:49883"/>
    </ligand>
</feature>
<dbReference type="PROSITE" id="PS01244">
    <property type="entry name" value="ACONITASE_2"/>
    <property type="match status" value="1"/>
</dbReference>
<evidence type="ECO:0000256" key="14">
    <source>
        <dbReference type="SAM" id="MobiDB-lite"/>
    </source>
</evidence>
<dbReference type="Proteomes" id="UP000198994">
    <property type="component" value="Unassembled WGS sequence"/>
</dbReference>
<keyword evidence="9 13" id="KW-0408">Iron</keyword>
<gene>
    <name evidence="13" type="primary">leuC</name>
    <name evidence="16" type="ORF">SAMN04488105_108139</name>
</gene>
<dbReference type="GO" id="GO:0003861">
    <property type="term" value="F:3-isopropylmalate dehydratase activity"/>
    <property type="evidence" value="ECO:0007669"/>
    <property type="project" value="UniProtKB-UniRule"/>
</dbReference>
<evidence type="ECO:0000256" key="5">
    <source>
        <dbReference type="ARBA" id="ARBA00022430"/>
    </source>
</evidence>
<dbReference type="GO" id="GO:0009098">
    <property type="term" value="P:L-leucine biosynthetic process"/>
    <property type="evidence" value="ECO:0007669"/>
    <property type="project" value="UniProtKB-UniRule"/>
</dbReference>
<comment type="function">
    <text evidence="2 13">Catalyzes the isomerization between 2-isopropylmalate and 3-isopropylmalate, via the formation of 2-isopropylmaleate.</text>
</comment>
<organism evidence="16 17">
    <name type="scientific">Salipiger thiooxidans</name>
    <dbReference type="NCBI Taxonomy" id="282683"/>
    <lineage>
        <taxon>Bacteria</taxon>
        <taxon>Pseudomonadati</taxon>
        <taxon>Pseudomonadota</taxon>
        <taxon>Alphaproteobacteria</taxon>
        <taxon>Rhodobacterales</taxon>
        <taxon>Roseobacteraceae</taxon>
        <taxon>Salipiger</taxon>
    </lineage>
</organism>
<dbReference type="GO" id="GO:0051539">
    <property type="term" value="F:4 iron, 4 sulfur cluster binding"/>
    <property type="evidence" value="ECO:0007669"/>
    <property type="project" value="UniProtKB-KW"/>
</dbReference>
<keyword evidence="7 13" id="KW-0028">Amino-acid biosynthesis</keyword>
<keyword evidence="8 13" id="KW-0479">Metal-binding</keyword>
<keyword evidence="5 13" id="KW-0432">Leucine biosynthesis</keyword>
<evidence type="ECO:0000259" key="15">
    <source>
        <dbReference type="Pfam" id="PF00330"/>
    </source>
</evidence>
<evidence type="ECO:0000256" key="3">
    <source>
        <dbReference type="ARBA" id="ARBA00004729"/>
    </source>
</evidence>
<dbReference type="InterPro" id="IPR050067">
    <property type="entry name" value="IPM_dehydratase_rel_enz"/>
</dbReference>
<dbReference type="NCBIfam" id="TIGR00170">
    <property type="entry name" value="leuC"/>
    <property type="match status" value="1"/>
</dbReference>
<dbReference type="Pfam" id="PF00330">
    <property type="entry name" value="Aconitase"/>
    <property type="match status" value="1"/>
</dbReference>
<dbReference type="PROSITE" id="PS00450">
    <property type="entry name" value="ACONITASE_1"/>
    <property type="match status" value="1"/>
</dbReference>
<evidence type="ECO:0000256" key="13">
    <source>
        <dbReference type="HAMAP-Rule" id="MF_01026"/>
    </source>
</evidence>
<evidence type="ECO:0000313" key="17">
    <source>
        <dbReference type="Proteomes" id="UP000198994"/>
    </source>
</evidence>
<dbReference type="CDD" id="cd01583">
    <property type="entry name" value="IPMI"/>
    <property type="match status" value="1"/>
</dbReference>
<comment type="pathway">
    <text evidence="3 13">Amino-acid biosynthesis; L-leucine biosynthesis; L-leucine from 3-methyl-2-oxobutanoate: step 2/4.</text>
</comment>
<keyword evidence="17" id="KW-1185">Reference proteome</keyword>
<dbReference type="PRINTS" id="PR00415">
    <property type="entry name" value="ACONITASE"/>
</dbReference>
<evidence type="ECO:0000256" key="12">
    <source>
        <dbReference type="ARBA" id="ARBA00023304"/>
    </source>
</evidence>
<dbReference type="InterPro" id="IPR036008">
    <property type="entry name" value="Aconitase_4Fe-4S_dom"/>
</dbReference>
<keyword evidence="11 13" id="KW-0456">Lyase</keyword>
<comment type="subunit">
    <text evidence="4 13">Heterodimer of LeuC and LeuD.</text>
</comment>
<dbReference type="EMBL" id="FNAV01000008">
    <property type="protein sequence ID" value="SDE83384.1"/>
    <property type="molecule type" value="Genomic_DNA"/>
</dbReference>
<evidence type="ECO:0000256" key="7">
    <source>
        <dbReference type="ARBA" id="ARBA00022605"/>
    </source>
</evidence>
<sequence>MTILPPERPRTLYAKLWDSHVVREREDGSTLLYVDRHLLHEVSTPQSFVALDRRGLRPHRPAANLAVPDHAVPTRGRDKPIADPMARAQTARLVENVDRHGIPFIPLSDARQGIVHVVGPEQGFTLPGITLACGDSHTSTHGAFGALAFGVGASECGIVMAAQALAQRRARTMVVRVEGTPGPGVTAKDLALALIAQLGANGAAGHAIEYQGAAIRALSMEARMTLCNMAIEAGARVALIAPDETTFAFLEGRPMAPKGPEWDAAVAYWRTLPSDEGALYDREVVLDAGKVAPFVTWGTSPEDAIAIDAAVPDPEAVADPARAGRLRKAIAYMGLEAGRPIAGTRIDTVFIGSCTNGRLADLRAAAQVVRGRSVAPGVRALVVPGSGLVKAQAEAEGLDLVFTEAGFEWREAGCSMCVAMNGDRLEPGQRSASTSNRNFEGRQGRGGRTHLLSPAMAAAAAVTGALTDVRTLEAMA</sequence>
<comment type="cofactor">
    <cofactor evidence="13">
        <name>[4Fe-4S] cluster</name>
        <dbReference type="ChEBI" id="CHEBI:49883"/>
    </cofactor>
    <text evidence="13">Binds 1 [4Fe-4S] cluster per subunit.</text>
</comment>
<feature type="binding site" evidence="13">
    <location>
        <position position="417"/>
    </location>
    <ligand>
        <name>[4Fe-4S] cluster</name>
        <dbReference type="ChEBI" id="CHEBI:49883"/>
    </ligand>
</feature>
<evidence type="ECO:0000313" key="16">
    <source>
        <dbReference type="EMBL" id="SDE83384.1"/>
    </source>
</evidence>